<dbReference type="EMBL" id="FMUE01000019">
    <property type="protein sequence ID" value="SCX35193.1"/>
    <property type="molecule type" value="Genomic_DNA"/>
</dbReference>
<keyword evidence="1" id="KW-0812">Transmembrane</keyword>
<evidence type="ECO:0000313" key="3">
    <source>
        <dbReference type="Proteomes" id="UP000187891"/>
    </source>
</evidence>
<dbReference type="Proteomes" id="UP000187891">
    <property type="component" value="Unassembled WGS sequence"/>
</dbReference>
<name>A0A1R3U8K8_9HYPH</name>
<evidence type="ECO:0000256" key="1">
    <source>
        <dbReference type="SAM" id="Phobius"/>
    </source>
</evidence>
<feature type="transmembrane region" description="Helical" evidence="1">
    <location>
        <begin position="83"/>
        <end position="116"/>
    </location>
</feature>
<organism evidence="2 3">
    <name type="scientific">Agrobacterium rosae</name>
    <dbReference type="NCBI Taxonomy" id="1972867"/>
    <lineage>
        <taxon>Bacteria</taxon>
        <taxon>Pseudomonadati</taxon>
        <taxon>Pseudomonadota</taxon>
        <taxon>Alphaproteobacteria</taxon>
        <taxon>Hyphomicrobiales</taxon>
        <taxon>Rhizobiaceae</taxon>
        <taxon>Rhizobium/Agrobacterium group</taxon>
        <taxon>Agrobacterium</taxon>
    </lineage>
</organism>
<reference evidence="3" key="1">
    <citation type="submission" date="2016-10" db="EMBL/GenBank/DDBJ databases">
        <authorList>
            <person name="Wibberg D."/>
        </authorList>
    </citation>
    <scope>NUCLEOTIDE SEQUENCE [LARGE SCALE GENOMIC DNA]</scope>
</reference>
<sequence>MTMIFPLMAKFPIITIICGLLISAAFGKIVKENLECGINFNGLAAVLFCINLALLGLASTFSCSTSGSFCLPGVDRDDALIEWLASFGLYAIIVGIFIVPISAFVLSTYAFGWIYWIVGGRKRYPSAKN</sequence>
<protein>
    <submittedName>
        <fullName evidence="2">Uncharacterized protein</fullName>
    </submittedName>
</protein>
<accession>A0A1R3U8K8</accession>
<feature type="transmembrane region" description="Helical" evidence="1">
    <location>
        <begin position="43"/>
        <end position="71"/>
    </location>
</feature>
<gene>
    <name evidence="2" type="ORF">DSM25559_4846</name>
</gene>
<proteinExistence type="predicted"/>
<keyword evidence="1" id="KW-0472">Membrane</keyword>
<evidence type="ECO:0000313" key="2">
    <source>
        <dbReference type="EMBL" id="SCX35193.1"/>
    </source>
</evidence>
<keyword evidence="1" id="KW-1133">Transmembrane helix</keyword>
<dbReference type="AlphaFoldDB" id="A0A1R3U8K8"/>